<name>A0CCQ7_PARTE</name>
<dbReference type="EMBL" id="CT868061">
    <property type="protein sequence ID" value="CAK68574.1"/>
    <property type="molecule type" value="Genomic_DNA"/>
</dbReference>
<sequence length="522" mass="62044">MNFFRPPLTSFIKTLADPQLESEQFMIGNESITSKKDVIRQLQEQILHFKEAHHFTQSEMDVIRQFELLLESKHKRRDIHFQSQTTDMTRKKKSEVFRMKRAKRRTIIKVYAKKLNAARNRFRILGQFISNEEIHIIEETFGSHVFSDNRNFSLKIGIALKNKFGYEYYDKSQVIKEIKRLKKQQDQILSHQIIKIMNELLNYALAKCFQENILNVVKVKTRAHKPLLTSGSQVIDLPQKNRSNFMSKKSHPSCDLQIDTELEYSHSKIRQKSINDVQLPHIQLDAIHRNFFDNQNINESDCPTTKRYDRYRSFSTKASKNQRKGFLGLEINNQQITLNYKKLLSKLNAEFTKFQLTLYLTQYIGSLDYVSKLLQLLNCPSKITLPSFKQLIYQIQDMQQIEIQSCIFQTFDLDCKGFISSSDLFKMFTSNGAIQKDVDFIYKNVPIENEREKKLKRIYLCEFKEKPRPMLITTMKNSPRNKYKIKQFQGNIINFEMFCKIYNKEIPEIFKEFIRLMFYNYI</sequence>
<dbReference type="HOGENOM" id="CLU_522233_0_0_1"/>
<proteinExistence type="predicted"/>
<dbReference type="GeneID" id="5021756"/>
<keyword evidence="3" id="KW-1185">Reference proteome</keyword>
<gene>
    <name evidence="2" type="ORF">GSPATT00037359001</name>
</gene>
<evidence type="ECO:0000259" key="1">
    <source>
        <dbReference type="PROSITE" id="PS50222"/>
    </source>
</evidence>
<dbReference type="InterPro" id="IPR002048">
    <property type="entry name" value="EF_hand_dom"/>
</dbReference>
<dbReference type="InterPro" id="IPR011992">
    <property type="entry name" value="EF-hand-dom_pair"/>
</dbReference>
<dbReference type="GO" id="GO:0005509">
    <property type="term" value="F:calcium ion binding"/>
    <property type="evidence" value="ECO:0007669"/>
    <property type="project" value="InterPro"/>
</dbReference>
<dbReference type="RefSeq" id="XP_001435971.1">
    <property type="nucleotide sequence ID" value="XM_001435934.1"/>
</dbReference>
<accession>A0CCQ7</accession>
<evidence type="ECO:0000313" key="2">
    <source>
        <dbReference type="EMBL" id="CAK68574.1"/>
    </source>
</evidence>
<dbReference type="OrthoDB" id="10359748at2759"/>
<dbReference type="InParanoid" id="A0CCQ7"/>
<reference evidence="2 3" key="1">
    <citation type="journal article" date="2006" name="Nature">
        <title>Global trends of whole-genome duplications revealed by the ciliate Paramecium tetraurelia.</title>
        <authorList>
            <consortium name="Genoscope"/>
            <person name="Aury J.-M."/>
            <person name="Jaillon O."/>
            <person name="Duret L."/>
            <person name="Noel B."/>
            <person name="Jubin C."/>
            <person name="Porcel B.M."/>
            <person name="Segurens B."/>
            <person name="Daubin V."/>
            <person name="Anthouard V."/>
            <person name="Aiach N."/>
            <person name="Arnaiz O."/>
            <person name="Billaut A."/>
            <person name="Beisson J."/>
            <person name="Blanc I."/>
            <person name="Bouhouche K."/>
            <person name="Camara F."/>
            <person name="Duharcourt S."/>
            <person name="Guigo R."/>
            <person name="Gogendeau D."/>
            <person name="Katinka M."/>
            <person name="Keller A.-M."/>
            <person name="Kissmehl R."/>
            <person name="Klotz C."/>
            <person name="Koll F."/>
            <person name="Le Moue A."/>
            <person name="Lepere C."/>
            <person name="Malinsky S."/>
            <person name="Nowacki M."/>
            <person name="Nowak J.K."/>
            <person name="Plattner H."/>
            <person name="Poulain J."/>
            <person name="Ruiz F."/>
            <person name="Serrano V."/>
            <person name="Zagulski M."/>
            <person name="Dessen P."/>
            <person name="Betermier M."/>
            <person name="Weissenbach J."/>
            <person name="Scarpelli C."/>
            <person name="Schachter V."/>
            <person name="Sperling L."/>
            <person name="Meyer E."/>
            <person name="Cohen J."/>
            <person name="Wincker P."/>
        </authorList>
    </citation>
    <scope>NUCLEOTIDE SEQUENCE [LARGE SCALE GENOMIC DNA]</scope>
    <source>
        <strain evidence="2 3">Stock d4-2</strain>
    </source>
</reference>
<protein>
    <recommendedName>
        <fullName evidence="1">EF-hand domain-containing protein</fullName>
    </recommendedName>
</protein>
<dbReference type="KEGG" id="ptm:GSPATT00037359001"/>
<dbReference type="Gene3D" id="1.10.238.10">
    <property type="entry name" value="EF-hand"/>
    <property type="match status" value="1"/>
</dbReference>
<dbReference type="AlphaFoldDB" id="A0CCQ7"/>
<dbReference type="SUPFAM" id="SSF47473">
    <property type="entry name" value="EF-hand"/>
    <property type="match status" value="1"/>
</dbReference>
<dbReference type="Proteomes" id="UP000000600">
    <property type="component" value="Unassembled WGS sequence"/>
</dbReference>
<dbReference type="OMA" id="FMSKKSH"/>
<feature type="domain" description="EF-hand" evidence="1">
    <location>
        <begin position="399"/>
        <end position="434"/>
    </location>
</feature>
<organism evidence="2 3">
    <name type="scientific">Paramecium tetraurelia</name>
    <dbReference type="NCBI Taxonomy" id="5888"/>
    <lineage>
        <taxon>Eukaryota</taxon>
        <taxon>Sar</taxon>
        <taxon>Alveolata</taxon>
        <taxon>Ciliophora</taxon>
        <taxon>Intramacronucleata</taxon>
        <taxon>Oligohymenophorea</taxon>
        <taxon>Peniculida</taxon>
        <taxon>Parameciidae</taxon>
        <taxon>Paramecium</taxon>
    </lineage>
</organism>
<dbReference type="PROSITE" id="PS50222">
    <property type="entry name" value="EF_HAND_2"/>
    <property type="match status" value="1"/>
</dbReference>
<evidence type="ECO:0000313" key="3">
    <source>
        <dbReference type="Proteomes" id="UP000000600"/>
    </source>
</evidence>